<keyword evidence="4" id="KW-1185">Reference proteome</keyword>
<feature type="domain" description="VWFA" evidence="2">
    <location>
        <begin position="89"/>
        <end position="288"/>
    </location>
</feature>
<dbReference type="Pfam" id="PF00092">
    <property type="entry name" value="VWA"/>
    <property type="match status" value="1"/>
</dbReference>
<feature type="transmembrane region" description="Helical" evidence="1">
    <location>
        <begin position="307"/>
        <end position="327"/>
    </location>
</feature>
<dbReference type="SUPFAM" id="SSF53300">
    <property type="entry name" value="vWA-like"/>
    <property type="match status" value="1"/>
</dbReference>
<dbReference type="SMART" id="SM00327">
    <property type="entry name" value="VWA"/>
    <property type="match status" value="1"/>
</dbReference>
<dbReference type="InterPro" id="IPR002035">
    <property type="entry name" value="VWF_A"/>
</dbReference>
<dbReference type="PANTHER" id="PTHR22550">
    <property type="entry name" value="SPORE GERMINATION PROTEIN"/>
    <property type="match status" value="1"/>
</dbReference>
<dbReference type="PANTHER" id="PTHR22550:SF18">
    <property type="entry name" value="VWFA DOMAIN-CONTAINING PROTEIN"/>
    <property type="match status" value="1"/>
</dbReference>
<organism evidence="3 4">
    <name type="scientific">Gilvimarinus algae</name>
    <dbReference type="NCBI Taxonomy" id="3058037"/>
    <lineage>
        <taxon>Bacteria</taxon>
        <taxon>Pseudomonadati</taxon>
        <taxon>Pseudomonadota</taxon>
        <taxon>Gammaproteobacteria</taxon>
        <taxon>Cellvibrionales</taxon>
        <taxon>Cellvibrionaceae</taxon>
        <taxon>Gilvimarinus</taxon>
    </lineage>
</organism>
<evidence type="ECO:0000313" key="3">
    <source>
        <dbReference type="EMBL" id="MDO3382203.1"/>
    </source>
</evidence>
<keyword evidence="1" id="KW-0472">Membrane</keyword>
<dbReference type="Gene3D" id="3.40.50.410">
    <property type="entry name" value="von Willebrand factor, type A domain"/>
    <property type="match status" value="1"/>
</dbReference>
<gene>
    <name evidence="3" type="ORF">QWI16_08445</name>
</gene>
<dbReference type="PROSITE" id="PS50234">
    <property type="entry name" value="VWFA"/>
    <property type="match status" value="1"/>
</dbReference>
<evidence type="ECO:0000256" key="1">
    <source>
        <dbReference type="SAM" id="Phobius"/>
    </source>
</evidence>
<dbReference type="InterPro" id="IPR033881">
    <property type="entry name" value="vWA_BatA_type"/>
</dbReference>
<protein>
    <submittedName>
        <fullName evidence="3">VWA domain-containing protein</fullName>
    </submittedName>
</protein>
<dbReference type="CDD" id="cd01467">
    <property type="entry name" value="vWA_BatA_type"/>
    <property type="match status" value="1"/>
</dbReference>
<proteinExistence type="predicted"/>
<sequence length="338" mass="37272">MFEFGLPWLLVLLPLPLLMRWVKPQPQRQQAVQVPFFESASQLGQTGKSGPRRAAQTLALWAMWALTVTAGADPRWVGEPESLPYSGRDMMLAVDISVSMRREDMLPEGILAMQFQNTAPINRLDAVKAVVGDFVQRREGDRLGLILFADQAYLQAPLTHDTETVNQLLQEAQIGFAGRATAIGDALGLAIKRLRERPETSRRIILLSDGANTAGNTDPLEAARIARDMGVKVYTIGFGSTEIINGFNRQSASADLDTETLAQIAEITGGAFFRAESTEELVAVHKQLDALEPVELEDRTIRPLNRLFYWPLGLALLLCTLLAASRIRLGRPASRRSV</sequence>
<accession>A0ABT8TDT1</accession>
<dbReference type="InterPro" id="IPR036465">
    <property type="entry name" value="vWFA_dom_sf"/>
</dbReference>
<name>A0ABT8TDT1_9GAMM</name>
<dbReference type="Proteomes" id="UP001168380">
    <property type="component" value="Unassembled WGS sequence"/>
</dbReference>
<reference evidence="3" key="1">
    <citation type="submission" date="2023-07" db="EMBL/GenBank/DDBJ databases">
        <title>Gilvimarinus algae sp. nov., isolated from the surface of Kelp.</title>
        <authorList>
            <person name="Sun Y.Y."/>
            <person name="Gong Y."/>
            <person name="Du Z.J."/>
        </authorList>
    </citation>
    <scope>NUCLEOTIDE SEQUENCE</scope>
    <source>
        <strain evidence="3">SDUM040014</strain>
    </source>
</reference>
<keyword evidence="1" id="KW-1133">Transmembrane helix</keyword>
<evidence type="ECO:0000259" key="2">
    <source>
        <dbReference type="PROSITE" id="PS50234"/>
    </source>
</evidence>
<comment type="caution">
    <text evidence="3">The sequence shown here is derived from an EMBL/GenBank/DDBJ whole genome shotgun (WGS) entry which is preliminary data.</text>
</comment>
<evidence type="ECO:0000313" key="4">
    <source>
        <dbReference type="Proteomes" id="UP001168380"/>
    </source>
</evidence>
<keyword evidence="1" id="KW-0812">Transmembrane</keyword>
<dbReference type="InterPro" id="IPR050768">
    <property type="entry name" value="UPF0353/GerABKA_families"/>
</dbReference>
<dbReference type="RefSeq" id="WP_302712364.1">
    <property type="nucleotide sequence ID" value="NZ_JAULRT010000052.1"/>
</dbReference>
<dbReference type="EMBL" id="JAULRT010000052">
    <property type="protein sequence ID" value="MDO3382203.1"/>
    <property type="molecule type" value="Genomic_DNA"/>
</dbReference>